<protein>
    <submittedName>
        <fullName evidence="2">Uncharacterized protein</fullName>
    </submittedName>
</protein>
<evidence type="ECO:0000313" key="2">
    <source>
        <dbReference type="EMBL" id="KAF9478832.1"/>
    </source>
</evidence>
<feature type="compositionally biased region" description="Pro residues" evidence="1">
    <location>
        <begin position="43"/>
        <end position="63"/>
    </location>
</feature>
<dbReference type="EMBL" id="MU155225">
    <property type="protein sequence ID" value="KAF9478832.1"/>
    <property type="molecule type" value="Genomic_DNA"/>
</dbReference>
<accession>A0A9P5Z087</accession>
<dbReference type="Proteomes" id="UP000807469">
    <property type="component" value="Unassembled WGS sequence"/>
</dbReference>
<gene>
    <name evidence="2" type="ORF">BDN70DRAFT_895385</name>
</gene>
<organism evidence="2 3">
    <name type="scientific">Pholiota conissans</name>
    <dbReference type="NCBI Taxonomy" id="109636"/>
    <lineage>
        <taxon>Eukaryota</taxon>
        <taxon>Fungi</taxon>
        <taxon>Dikarya</taxon>
        <taxon>Basidiomycota</taxon>
        <taxon>Agaricomycotina</taxon>
        <taxon>Agaricomycetes</taxon>
        <taxon>Agaricomycetidae</taxon>
        <taxon>Agaricales</taxon>
        <taxon>Agaricineae</taxon>
        <taxon>Strophariaceae</taxon>
        <taxon>Pholiota</taxon>
    </lineage>
</organism>
<comment type="caution">
    <text evidence="2">The sequence shown here is derived from an EMBL/GenBank/DDBJ whole genome shotgun (WGS) entry which is preliminary data.</text>
</comment>
<evidence type="ECO:0000256" key="1">
    <source>
        <dbReference type="SAM" id="MobiDB-lite"/>
    </source>
</evidence>
<dbReference type="AlphaFoldDB" id="A0A9P5Z087"/>
<keyword evidence="3" id="KW-1185">Reference proteome</keyword>
<sequence>MSPTRIENDPRLLITGPQIENFLPSSLLDWLYDTATLPQLDPSTPPDEGPSPPNALSPLPPPEGSIRITVRTIGAPKMFLSGKRRRRGCEWDQKIASKVAEHAVEKFGTALLSCRPLAQREPPEPARILDSLAPKIGNPGRIDKTVIKKVESPPPPKVAPSLRRIGHLSIQDHKPFLARLLK</sequence>
<evidence type="ECO:0000313" key="3">
    <source>
        <dbReference type="Proteomes" id="UP000807469"/>
    </source>
</evidence>
<proteinExistence type="predicted"/>
<feature type="region of interest" description="Disordered" evidence="1">
    <location>
        <begin position="38"/>
        <end position="65"/>
    </location>
</feature>
<reference evidence="2" key="1">
    <citation type="submission" date="2020-11" db="EMBL/GenBank/DDBJ databases">
        <authorList>
            <consortium name="DOE Joint Genome Institute"/>
            <person name="Ahrendt S."/>
            <person name="Riley R."/>
            <person name="Andreopoulos W."/>
            <person name="Labutti K."/>
            <person name="Pangilinan J."/>
            <person name="Ruiz-Duenas F.J."/>
            <person name="Barrasa J.M."/>
            <person name="Sanchez-Garcia M."/>
            <person name="Camarero S."/>
            <person name="Miyauchi S."/>
            <person name="Serrano A."/>
            <person name="Linde D."/>
            <person name="Babiker R."/>
            <person name="Drula E."/>
            <person name="Ayuso-Fernandez I."/>
            <person name="Pacheco R."/>
            <person name="Padilla G."/>
            <person name="Ferreira P."/>
            <person name="Barriuso J."/>
            <person name="Kellner H."/>
            <person name="Castanera R."/>
            <person name="Alfaro M."/>
            <person name="Ramirez L."/>
            <person name="Pisabarro A.G."/>
            <person name="Kuo A."/>
            <person name="Tritt A."/>
            <person name="Lipzen A."/>
            <person name="He G."/>
            <person name="Yan M."/>
            <person name="Ng V."/>
            <person name="Cullen D."/>
            <person name="Martin F."/>
            <person name="Rosso M.-N."/>
            <person name="Henrissat B."/>
            <person name="Hibbett D."/>
            <person name="Martinez A.T."/>
            <person name="Grigoriev I.V."/>
        </authorList>
    </citation>
    <scope>NUCLEOTIDE SEQUENCE</scope>
    <source>
        <strain evidence="2">CIRM-BRFM 674</strain>
    </source>
</reference>
<name>A0A9P5Z087_9AGAR</name>